<evidence type="ECO:0000313" key="4">
    <source>
        <dbReference type="Proteomes" id="UP000542674"/>
    </source>
</evidence>
<feature type="signal peptide" evidence="2">
    <location>
        <begin position="1"/>
        <end position="28"/>
    </location>
</feature>
<reference evidence="3 4" key="1">
    <citation type="submission" date="2020-08" db="EMBL/GenBank/DDBJ databases">
        <title>Sequencing the genomes of 1000 actinobacteria strains.</title>
        <authorList>
            <person name="Klenk H.-P."/>
        </authorList>
    </citation>
    <scope>NUCLEOTIDE SEQUENCE [LARGE SCALE GENOMIC DNA]</scope>
    <source>
        <strain evidence="3 4">DSM 45084</strain>
    </source>
</reference>
<protein>
    <recommendedName>
        <fullName evidence="5">Copper(I)-binding protein</fullName>
    </recommendedName>
</protein>
<feature type="region of interest" description="Disordered" evidence="1">
    <location>
        <begin position="120"/>
        <end position="183"/>
    </location>
</feature>
<dbReference type="InterPro" id="IPR007410">
    <property type="entry name" value="LpqE-like"/>
</dbReference>
<evidence type="ECO:0000313" key="3">
    <source>
        <dbReference type="EMBL" id="MBB4968840.1"/>
    </source>
</evidence>
<keyword evidence="2" id="KW-0732">Signal</keyword>
<sequence length="238" mass="23458">MGRAQQKSPTRRLALVAAVVAGFGLTAAACGAGQITQTDRQVAAVDGASGDAGTVAVRDAQLAFPVAEGHYASGSDATVVVTIVNNGVDLDKLVSVTSAEAGEGVLEGDVQLEPGTAIKSEADGASGHATSSSSAHATTSAHATSESSAHSTTTGSAAPTTASSGKPSSSASSARPTTTTAAKAEPGTVKIVLKGLRKDVRPGETVAVAFLFEKGGQVVLQVPIGATPEARVEGKSEH</sequence>
<feature type="chain" id="PRO_5038646631" description="Copper(I)-binding protein" evidence="2">
    <location>
        <begin position="29"/>
        <end position="238"/>
    </location>
</feature>
<dbReference type="SUPFAM" id="SSF110087">
    <property type="entry name" value="DR1885-like metal-binding protein"/>
    <property type="match status" value="1"/>
</dbReference>
<keyword evidence="4" id="KW-1185">Reference proteome</keyword>
<comment type="caution">
    <text evidence="3">The sequence shown here is derived from an EMBL/GenBank/DDBJ whole genome shotgun (WGS) entry which is preliminary data.</text>
</comment>
<proteinExistence type="predicted"/>
<dbReference type="EMBL" id="JACHJS010000001">
    <property type="protein sequence ID" value="MBB4968840.1"/>
    <property type="molecule type" value="Genomic_DNA"/>
</dbReference>
<dbReference type="InterPro" id="IPR036182">
    <property type="entry name" value="PCuAC_sf"/>
</dbReference>
<feature type="compositionally biased region" description="Low complexity" evidence="1">
    <location>
        <begin position="125"/>
        <end position="183"/>
    </location>
</feature>
<organism evidence="3 4">
    <name type="scientific">Saccharothrix violaceirubra</name>
    <dbReference type="NCBI Taxonomy" id="413306"/>
    <lineage>
        <taxon>Bacteria</taxon>
        <taxon>Bacillati</taxon>
        <taxon>Actinomycetota</taxon>
        <taxon>Actinomycetes</taxon>
        <taxon>Pseudonocardiales</taxon>
        <taxon>Pseudonocardiaceae</taxon>
        <taxon>Saccharothrix</taxon>
    </lineage>
</organism>
<dbReference type="RefSeq" id="WP_184674584.1">
    <property type="nucleotide sequence ID" value="NZ_BAABAI010000043.1"/>
</dbReference>
<dbReference type="Proteomes" id="UP000542674">
    <property type="component" value="Unassembled WGS sequence"/>
</dbReference>
<dbReference type="AlphaFoldDB" id="A0A7W7WYW0"/>
<dbReference type="PROSITE" id="PS51257">
    <property type="entry name" value="PROKAR_LIPOPROTEIN"/>
    <property type="match status" value="1"/>
</dbReference>
<evidence type="ECO:0000256" key="2">
    <source>
        <dbReference type="SAM" id="SignalP"/>
    </source>
</evidence>
<evidence type="ECO:0000256" key="1">
    <source>
        <dbReference type="SAM" id="MobiDB-lite"/>
    </source>
</evidence>
<evidence type="ECO:0008006" key="5">
    <source>
        <dbReference type="Google" id="ProtNLM"/>
    </source>
</evidence>
<dbReference type="Gene3D" id="2.60.40.1890">
    <property type="entry name" value="PCu(A)C copper chaperone"/>
    <property type="match status" value="1"/>
</dbReference>
<gene>
    <name evidence="3" type="ORF">F4559_006199</name>
</gene>
<dbReference type="Pfam" id="PF04314">
    <property type="entry name" value="PCuAC"/>
    <property type="match status" value="1"/>
</dbReference>
<name>A0A7W7WYW0_9PSEU</name>
<accession>A0A7W7WYW0</accession>